<name>A0A9J6GFD8_HAELO</name>
<dbReference type="VEuPathDB" id="VectorBase:HLOH_051651"/>
<evidence type="ECO:0000313" key="3">
    <source>
        <dbReference type="EMBL" id="KAH9374133.1"/>
    </source>
</evidence>
<dbReference type="EMBL" id="JABSTR010000006">
    <property type="protein sequence ID" value="KAH9374133.1"/>
    <property type="molecule type" value="Genomic_DNA"/>
</dbReference>
<keyword evidence="4" id="KW-1185">Reference proteome</keyword>
<dbReference type="Proteomes" id="UP000821853">
    <property type="component" value="Chromosome 4"/>
</dbReference>
<dbReference type="GO" id="GO:0005634">
    <property type="term" value="C:nucleus"/>
    <property type="evidence" value="ECO:0007669"/>
    <property type="project" value="TreeGrafter"/>
</dbReference>
<feature type="region of interest" description="Disordered" evidence="1">
    <location>
        <begin position="305"/>
        <end position="331"/>
    </location>
</feature>
<dbReference type="PANTHER" id="PTHR23389">
    <property type="entry name" value="CHROMOSOME TRANSMISSION FIDELITY FACTOR 18"/>
    <property type="match status" value="1"/>
</dbReference>
<dbReference type="SUPFAM" id="SSF52540">
    <property type="entry name" value="P-loop containing nucleoside triphosphate hydrolases"/>
    <property type="match status" value="1"/>
</dbReference>
<dbReference type="InterPro" id="IPR003959">
    <property type="entry name" value="ATPase_AAA_core"/>
</dbReference>
<dbReference type="Pfam" id="PF00004">
    <property type="entry name" value="AAA"/>
    <property type="match status" value="1"/>
</dbReference>
<feature type="compositionally biased region" description="Basic and acidic residues" evidence="1">
    <location>
        <begin position="143"/>
        <end position="161"/>
    </location>
</feature>
<dbReference type="GO" id="GO:0003677">
    <property type="term" value="F:DNA binding"/>
    <property type="evidence" value="ECO:0007669"/>
    <property type="project" value="TreeGrafter"/>
</dbReference>
<comment type="caution">
    <text evidence="3">The sequence shown here is derived from an EMBL/GenBank/DDBJ whole genome shotgun (WGS) entry which is preliminary data.</text>
</comment>
<dbReference type="GO" id="GO:0061860">
    <property type="term" value="F:DNA clamp unloader activity"/>
    <property type="evidence" value="ECO:0007669"/>
    <property type="project" value="TreeGrafter"/>
</dbReference>
<feature type="compositionally biased region" description="Low complexity" evidence="1">
    <location>
        <begin position="209"/>
        <end position="224"/>
    </location>
</feature>
<dbReference type="InterPro" id="IPR027417">
    <property type="entry name" value="P-loop_NTPase"/>
</dbReference>
<feature type="domain" description="ATPase AAA-type core" evidence="2">
    <location>
        <begin position="53"/>
        <end position="86"/>
    </location>
</feature>
<organism evidence="3 4">
    <name type="scientific">Haemaphysalis longicornis</name>
    <name type="common">Bush tick</name>
    <dbReference type="NCBI Taxonomy" id="44386"/>
    <lineage>
        <taxon>Eukaryota</taxon>
        <taxon>Metazoa</taxon>
        <taxon>Ecdysozoa</taxon>
        <taxon>Arthropoda</taxon>
        <taxon>Chelicerata</taxon>
        <taxon>Arachnida</taxon>
        <taxon>Acari</taxon>
        <taxon>Parasitiformes</taxon>
        <taxon>Ixodida</taxon>
        <taxon>Ixodoidea</taxon>
        <taxon>Ixodidae</taxon>
        <taxon>Haemaphysalinae</taxon>
        <taxon>Haemaphysalis</taxon>
    </lineage>
</organism>
<dbReference type="GO" id="GO:0016887">
    <property type="term" value="F:ATP hydrolysis activity"/>
    <property type="evidence" value="ECO:0007669"/>
    <property type="project" value="InterPro"/>
</dbReference>
<dbReference type="PANTHER" id="PTHR23389:SF21">
    <property type="entry name" value="ATPASE FAMILY AAA DOMAIN-CONTAINING PROTEIN 5"/>
    <property type="match status" value="1"/>
</dbReference>
<sequence>MSCPFVGNDTAVRELRSWLLQWKNKHSNPERSGSRHAFSDSEESTEGLSNCYLLAGPPGVGKTSSVYYLAEELGFKVLEVHASSERPGKKILAQLHEATQSHHVQGSRLPFVACAAPQPISAEKAKPGPKPKNVGPLQMMFEKAHAKSQDKTTKIAVESRPKAPKKGTLDSFFPTSNKNHVVKEPETKTSPKGTLLDYFSSPPAKKGNAASESTSSKRTAKSSSDTCAKISSTNTASSAASDDDIEVIGVAAKTPARAVAKRKPVKRACSPSDSDDDFVVVSETRPKKAAVKQKPADKAKAFFKKQKADEPCDSGPLQPVLPAKKPAEQESSTLKFSSHTIILFDDVDTIFEQDDGFWGAVESVLATTKKPVVFTATRNLANVRAKLPSGCPTAKFVHPSPDQVAELVTHICSSEAISMPLGENINFLLQYYHCDVRKCILQLQFDSVLCVLEQGAPFSARDLPVGDDLCKRLQSEVLDTRAVTQCMFEDLGLDVTHLCLPNVLPLTTVLVPPPLKEDSNVLEDAGEGHHALDFSWLSDEACEPESACESSQDNRVAEVHPQAPLIKQCLLELANMFDAFSDVDCMYGCFERCAYSACCMLPSDRIEAWQNGGTASSTSAGAGEFPLPFAVSDALNHIKVGSVKLASSNLETCLDGSKDAISELNVAVSSSVPSLTNIYEIAEQNQFWGRCRQQIVDSGVPVGAVLSSGAVSDYTDALQIICKAEKLRKCLKAKRAQRFLHYLNSCGIFLPEDIMVALCRGFGAKSCV</sequence>
<accession>A0A9J6GFD8</accession>
<evidence type="ECO:0000256" key="1">
    <source>
        <dbReference type="SAM" id="MobiDB-lite"/>
    </source>
</evidence>
<dbReference type="OrthoDB" id="9996895at2759"/>
<reference evidence="3 4" key="1">
    <citation type="journal article" date="2020" name="Cell">
        <title>Large-Scale Comparative Analyses of Tick Genomes Elucidate Their Genetic Diversity and Vector Capacities.</title>
        <authorList>
            <consortium name="Tick Genome and Microbiome Consortium (TIGMIC)"/>
            <person name="Jia N."/>
            <person name="Wang J."/>
            <person name="Shi W."/>
            <person name="Du L."/>
            <person name="Sun Y."/>
            <person name="Zhan W."/>
            <person name="Jiang J.F."/>
            <person name="Wang Q."/>
            <person name="Zhang B."/>
            <person name="Ji P."/>
            <person name="Bell-Sakyi L."/>
            <person name="Cui X.M."/>
            <person name="Yuan T.T."/>
            <person name="Jiang B.G."/>
            <person name="Yang W.F."/>
            <person name="Lam T.T."/>
            <person name="Chang Q.C."/>
            <person name="Ding S.J."/>
            <person name="Wang X.J."/>
            <person name="Zhu J.G."/>
            <person name="Ruan X.D."/>
            <person name="Zhao L."/>
            <person name="Wei J.T."/>
            <person name="Ye R.Z."/>
            <person name="Que T.C."/>
            <person name="Du C.H."/>
            <person name="Zhou Y.H."/>
            <person name="Cheng J.X."/>
            <person name="Dai P.F."/>
            <person name="Guo W.B."/>
            <person name="Han X.H."/>
            <person name="Huang E.J."/>
            <person name="Li L.F."/>
            <person name="Wei W."/>
            <person name="Gao Y.C."/>
            <person name="Liu J.Z."/>
            <person name="Shao H.Z."/>
            <person name="Wang X."/>
            <person name="Wang C.C."/>
            <person name="Yang T.C."/>
            <person name="Huo Q.B."/>
            <person name="Li W."/>
            <person name="Chen H.Y."/>
            <person name="Chen S.E."/>
            <person name="Zhou L.G."/>
            <person name="Ni X.B."/>
            <person name="Tian J.H."/>
            <person name="Sheng Y."/>
            <person name="Liu T."/>
            <person name="Pan Y.S."/>
            <person name="Xia L.Y."/>
            <person name="Li J."/>
            <person name="Zhao F."/>
            <person name="Cao W.C."/>
        </authorList>
    </citation>
    <scope>NUCLEOTIDE SEQUENCE [LARGE SCALE GENOMIC DNA]</scope>
    <source>
        <strain evidence="3">HaeL-2018</strain>
    </source>
</reference>
<evidence type="ECO:0000313" key="4">
    <source>
        <dbReference type="Proteomes" id="UP000821853"/>
    </source>
</evidence>
<gene>
    <name evidence="3" type="ORF">HPB48_005402</name>
</gene>
<evidence type="ECO:0000259" key="2">
    <source>
        <dbReference type="Pfam" id="PF00004"/>
    </source>
</evidence>
<protein>
    <recommendedName>
        <fullName evidence="2">ATPase AAA-type core domain-containing protein</fullName>
    </recommendedName>
</protein>
<dbReference type="AlphaFoldDB" id="A0A9J6GFD8"/>
<feature type="region of interest" description="Disordered" evidence="1">
    <location>
        <begin position="256"/>
        <end position="277"/>
    </location>
</feature>
<dbReference type="Gene3D" id="3.40.50.300">
    <property type="entry name" value="P-loop containing nucleotide triphosphate hydrolases"/>
    <property type="match status" value="2"/>
</dbReference>
<proteinExistence type="predicted"/>
<feature type="region of interest" description="Disordered" evidence="1">
    <location>
        <begin position="143"/>
        <end position="240"/>
    </location>
</feature>
<dbReference type="OMA" id="FLLQYYH"/>
<dbReference type="GO" id="GO:0005524">
    <property type="term" value="F:ATP binding"/>
    <property type="evidence" value="ECO:0007669"/>
    <property type="project" value="InterPro"/>
</dbReference>
<feature type="compositionally biased region" description="Polar residues" evidence="1">
    <location>
        <begin position="225"/>
        <end position="235"/>
    </location>
</feature>